<name>A0A0F9MCV4_9ZZZZ</name>
<organism evidence="1">
    <name type="scientific">marine sediment metagenome</name>
    <dbReference type="NCBI Taxonomy" id="412755"/>
    <lineage>
        <taxon>unclassified sequences</taxon>
        <taxon>metagenomes</taxon>
        <taxon>ecological metagenomes</taxon>
    </lineage>
</organism>
<sequence length="221" mass="25005">MNDDFSTLDYDGELTDDEPMRVIHLSSYWLDKLVGVAEILKSRRIWNSFDDVDLALRQVDDLIVRLMGDPGGEDMMRPVMPLFIPAVAMYFNPDLNPTYDLRYDGVFLNAIAYTDGTDERGIIATITMPLTVGTYIFTLYYWANTDRGNCRVTATGFVNIIPFTDMYEPSQNAERTVSGELIVTKAQVYEIVIEKTFKNPASSACYIVLFALSVRLKDASE</sequence>
<gene>
    <name evidence="1" type="ORF">LCGC14_1400220</name>
</gene>
<dbReference type="EMBL" id="LAZR01009140">
    <property type="protein sequence ID" value="KKM74445.1"/>
    <property type="molecule type" value="Genomic_DNA"/>
</dbReference>
<reference evidence="1" key="1">
    <citation type="journal article" date="2015" name="Nature">
        <title>Complex archaea that bridge the gap between prokaryotes and eukaryotes.</title>
        <authorList>
            <person name="Spang A."/>
            <person name="Saw J.H."/>
            <person name="Jorgensen S.L."/>
            <person name="Zaremba-Niedzwiedzka K."/>
            <person name="Martijn J."/>
            <person name="Lind A.E."/>
            <person name="van Eijk R."/>
            <person name="Schleper C."/>
            <person name="Guy L."/>
            <person name="Ettema T.J."/>
        </authorList>
    </citation>
    <scope>NUCLEOTIDE SEQUENCE</scope>
</reference>
<evidence type="ECO:0000313" key="1">
    <source>
        <dbReference type="EMBL" id="KKM74445.1"/>
    </source>
</evidence>
<accession>A0A0F9MCV4</accession>
<protein>
    <submittedName>
        <fullName evidence="1">Uncharacterized protein</fullName>
    </submittedName>
</protein>
<dbReference type="AlphaFoldDB" id="A0A0F9MCV4"/>
<proteinExistence type="predicted"/>
<comment type="caution">
    <text evidence="1">The sequence shown here is derived from an EMBL/GenBank/DDBJ whole genome shotgun (WGS) entry which is preliminary data.</text>
</comment>